<protein>
    <recommendedName>
        <fullName evidence="2">BAG domain-containing protein</fullName>
    </recommendedName>
</protein>
<feature type="region of interest" description="Disordered" evidence="1">
    <location>
        <begin position="128"/>
        <end position="184"/>
    </location>
</feature>
<feature type="compositionally biased region" description="Basic and acidic residues" evidence="1">
    <location>
        <begin position="54"/>
        <end position="68"/>
    </location>
</feature>
<organism evidence="3 4">
    <name type="scientific">Favolaschia claudopus</name>
    <dbReference type="NCBI Taxonomy" id="2862362"/>
    <lineage>
        <taxon>Eukaryota</taxon>
        <taxon>Fungi</taxon>
        <taxon>Dikarya</taxon>
        <taxon>Basidiomycota</taxon>
        <taxon>Agaricomycotina</taxon>
        <taxon>Agaricomycetes</taxon>
        <taxon>Agaricomycetidae</taxon>
        <taxon>Agaricales</taxon>
        <taxon>Marasmiineae</taxon>
        <taxon>Mycenaceae</taxon>
        <taxon>Favolaschia</taxon>
    </lineage>
</organism>
<feature type="compositionally biased region" description="Low complexity" evidence="1">
    <location>
        <begin position="353"/>
        <end position="362"/>
    </location>
</feature>
<feature type="region of interest" description="Disordered" evidence="1">
    <location>
        <begin position="35"/>
        <end position="96"/>
    </location>
</feature>
<evidence type="ECO:0000313" key="4">
    <source>
        <dbReference type="Proteomes" id="UP001362999"/>
    </source>
</evidence>
<evidence type="ECO:0000313" key="3">
    <source>
        <dbReference type="EMBL" id="KAK7055406.1"/>
    </source>
</evidence>
<dbReference type="AlphaFoldDB" id="A0AAW0DVW8"/>
<dbReference type="Gene3D" id="1.20.58.120">
    <property type="entry name" value="BAG domain"/>
    <property type="match status" value="1"/>
</dbReference>
<name>A0AAW0DVW8_9AGAR</name>
<proteinExistence type="predicted"/>
<feature type="compositionally biased region" description="Basic and acidic residues" evidence="1">
    <location>
        <begin position="128"/>
        <end position="139"/>
    </location>
</feature>
<accession>A0AAW0DVW8</accession>
<feature type="compositionally biased region" description="Acidic residues" evidence="1">
    <location>
        <begin position="81"/>
        <end position="90"/>
    </location>
</feature>
<sequence>MFSSFYPSPSRSYYSPAYYSQPPAGYYRPSAYEPYSQPSSYARALAQQQQQQQRARELALAQERERQRLAGSRYFPNGYDYEPESDEDDYPYLHPRQRALLEAKRRQEALEQQRRQAIEARMARELALKQQQEDRERNHPQSPIRSTVSPSATEPTPKPTASPAVPTPTPSPSPSPAAPSPERLEEAATTIQTHYRIHRALRAISSLASQFQSIKSSFVPPTSIDYQSTDGVVSIPVPQSPVSNPSVEAGDAKLAFTPKNIPLHTYNELLSRLLVSLDAVESRGDRRVREQRRAIVREVEAEAARFEAWWQGVWKEAQARKEESEEMAEDAPQEEEKEVCAMVVDADEEEPALPELSPAAADSDSDVEPDLVWTPPETPAASPELVLSPESELEREEGVLVGAAEEPASEKNPITVADDFVLV</sequence>
<feature type="compositionally biased region" description="Low complexity" evidence="1">
    <location>
        <begin position="42"/>
        <end position="53"/>
    </location>
</feature>
<dbReference type="InterPro" id="IPR003103">
    <property type="entry name" value="BAG_domain"/>
</dbReference>
<feature type="compositionally biased region" description="Polar residues" evidence="1">
    <location>
        <begin position="140"/>
        <end position="154"/>
    </location>
</feature>
<evidence type="ECO:0000259" key="2">
    <source>
        <dbReference type="Pfam" id="PF02179"/>
    </source>
</evidence>
<dbReference type="PROSITE" id="PS50096">
    <property type="entry name" value="IQ"/>
    <property type="match status" value="1"/>
</dbReference>
<comment type="caution">
    <text evidence="3">The sequence shown here is derived from an EMBL/GenBank/DDBJ whole genome shotgun (WGS) entry which is preliminary data.</text>
</comment>
<dbReference type="InterPro" id="IPR036533">
    <property type="entry name" value="BAG_dom_sf"/>
</dbReference>
<dbReference type="Proteomes" id="UP001362999">
    <property type="component" value="Unassembled WGS sequence"/>
</dbReference>
<dbReference type="GO" id="GO:0051087">
    <property type="term" value="F:protein-folding chaperone binding"/>
    <property type="evidence" value="ECO:0007669"/>
    <property type="project" value="InterPro"/>
</dbReference>
<feature type="compositionally biased region" description="Pro residues" evidence="1">
    <location>
        <begin position="156"/>
        <end position="179"/>
    </location>
</feature>
<dbReference type="EMBL" id="JAWWNJ010000005">
    <property type="protein sequence ID" value="KAK7055406.1"/>
    <property type="molecule type" value="Genomic_DNA"/>
</dbReference>
<gene>
    <name evidence="3" type="ORF">R3P38DRAFT_2846911</name>
</gene>
<reference evidence="3 4" key="1">
    <citation type="journal article" date="2024" name="J Genomics">
        <title>Draft genome sequencing and assembly of Favolaschia claudopus CIRM-BRFM 2984 isolated from oak limbs.</title>
        <authorList>
            <person name="Navarro D."/>
            <person name="Drula E."/>
            <person name="Chaduli D."/>
            <person name="Cazenave R."/>
            <person name="Ahrendt S."/>
            <person name="Wang J."/>
            <person name="Lipzen A."/>
            <person name="Daum C."/>
            <person name="Barry K."/>
            <person name="Grigoriev I.V."/>
            <person name="Favel A."/>
            <person name="Rosso M.N."/>
            <person name="Martin F."/>
        </authorList>
    </citation>
    <scope>NUCLEOTIDE SEQUENCE [LARGE SCALE GENOMIC DNA]</scope>
    <source>
        <strain evidence="3 4">CIRM-BRFM 2984</strain>
    </source>
</reference>
<keyword evidence="4" id="KW-1185">Reference proteome</keyword>
<feature type="region of interest" description="Disordered" evidence="1">
    <location>
        <begin position="347"/>
        <end position="412"/>
    </location>
</feature>
<feature type="domain" description="BAG" evidence="2">
    <location>
        <begin position="266"/>
        <end position="301"/>
    </location>
</feature>
<dbReference type="Pfam" id="PF02179">
    <property type="entry name" value="BAG"/>
    <property type="match status" value="1"/>
</dbReference>
<evidence type="ECO:0000256" key="1">
    <source>
        <dbReference type="SAM" id="MobiDB-lite"/>
    </source>
</evidence>
<dbReference type="SUPFAM" id="SSF63491">
    <property type="entry name" value="BAG domain"/>
    <property type="match status" value="1"/>
</dbReference>